<dbReference type="GO" id="GO:0015297">
    <property type="term" value="F:antiporter activity"/>
    <property type="evidence" value="ECO:0007669"/>
    <property type="project" value="UniProtKB-KW"/>
</dbReference>
<dbReference type="KEGG" id="fso:Fsol_00163"/>
<comment type="similarity">
    <text evidence="8">Belongs to the NhaC Na(+)/H(+) (TC 2.A.35) antiporter family.</text>
</comment>
<dbReference type="OrthoDB" id="9762978at2"/>
<comment type="subcellular location">
    <subcellularLocation>
        <location evidence="1">Cell membrane</location>
        <topology evidence="1">Multi-pass membrane protein</topology>
    </subcellularLocation>
</comment>
<keyword evidence="3" id="KW-0050">Antiport</keyword>
<evidence type="ECO:0000256" key="2">
    <source>
        <dbReference type="ARBA" id="ARBA00022448"/>
    </source>
</evidence>
<evidence type="ECO:0000256" key="9">
    <source>
        <dbReference type="SAM" id="Phobius"/>
    </source>
</evidence>
<keyword evidence="4" id="KW-1003">Cell membrane</keyword>
<proteinExistence type="inferred from homology"/>
<evidence type="ECO:0000313" key="11">
    <source>
        <dbReference type="EMBL" id="AWD32970.1"/>
    </source>
</evidence>
<feature type="domain" description="Na+/H+ antiporter NhaC-like C-terminal" evidence="10">
    <location>
        <begin position="71"/>
        <end position="212"/>
    </location>
</feature>
<evidence type="ECO:0000256" key="1">
    <source>
        <dbReference type="ARBA" id="ARBA00004651"/>
    </source>
</evidence>
<dbReference type="InterPro" id="IPR018461">
    <property type="entry name" value="Na/H_Antiport_NhaC-like_C"/>
</dbReference>
<reference evidence="11 12" key="1">
    <citation type="journal article" date="2018" name="Genome Biol. Evol.">
        <title>The Genome Sequence of "Candidatus Fokinia solitaria": Insights on Reductive Evolution in Rickettsiales.</title>
        <authorList>
            <person name="Floriano A.M."/>
            <person name="Castelli M."/>
            <person name="Krenek S."/>
            <person name="Berendonk T.U."/>
            <person name="Bazzocchi C."/>
            <person name="Petroni G."/>
            <person name="Sassera D."/>
        </authorList>
    </citation>
    <scope>NUCLEOTIDE SEQUENCE [LARGE SCALE GENOMIC DNA]</scope>
    <source>
        <strain evidence="11">Rio ETE_ALG 3VII</strain>
    </source>
</reference>
<dbReference type="Proteomes" id="UP000244519">
    <property type="component" value="Chromosome"/>
</dbReference>
<keyword evidence="5 9" id="KW-0812">Transmembrane</keyword>
<dbReference type="AlphaFoldDB" id="A0A2U8BRS4"/>
<evidence type="ECO:0000256" key="8">
    <source>
        <dbReference type="ARBA" id="ARBA00038435"/>
    </source>
</evidence>
<feature type="transmembrane region" description="Helical" evidence="9">
    <location>
        <begin position="71"/>
        <end position="91"/>
    </location>
</feature>
<dbReference type="EMBL" id="CP025989">
    <property type="protein sequence ID" value="AWD32970.1"/>
    <property type="molecule type" value="Genomic_DNA"/>
</dbReference>
<protein>
    <submittedName>
        <fullName evidence="11">Putative cation antiporter</fullName>
    </submittedName>
</protein>
<feature type="transmembrane region" description="Helical" evidence="9">
    <location>
        <begin position="32"/>
        <end position="50"/>
    </location>
</feature>
<feature type="transmembrane region" description="Helical" evidence="9">
    <location>
        <begin position="97"/>
        <end position="121"/>
    </location>
</feature>
<dbReference type="GO" id="GO:0005886">
    <property type="term" value="C:plasma membrane"/>
    <property type="evidence" value="ECO:0007669"/>
    <property type="project" value="UniProtKB-SubCell"/>
</dbReference>
<feature type="transmembrane region" description="Helical" evidence="9">
    <location>
        <begin position="406"/>
        <end position="424"/>
    </location>
</feature>
<evidence type="ECO:0000256" key="3">
    <source>
        <dbReference type="ARBA" id="ARBA00022449"/>
    </source>
</evidence>
<evidence type="ECO:0000313" key="12">
    <source>
        <dbReference type="Proteomes" id="UP000244519"/>
    </source>
</evidence>
<feature type="transmembrane region" description="Helical" evidence="9">
    <location>
        <begin position="327"/>
        <end position="349"/>
    </location>
</feature>
<name>A0A2U8BRS4_9RICK</name>
<evidence type="ECO:0000256" key="6">
    <source>
        <dbReference type="ARBA" id="ARBA00022989"/>
    </source>
</evidence>
<dbReference type="InterPro" id="IPR052180">
    <property type="entry name" value="NhaC_Na-H+_Antiporter"/>
</dbReference>
<keyword evidence="12" id="KW-1185">Reference proteome</keyword>
<evidence type="ECO:0000259" key="10">
    <source>
        <dbReference type="Pfam" id="PF03553"/>
    </source>
</evidence>
<feature type="transmembrane region" description="Helical" evidence="9">
    <location>
        <begin position="232"/>
        <end position="265"/>
    </location>
</feature>
<feature type="transmembrane region" description="Helical" evidence="9">
    <location>
        <begin position="286"/>
        <end position="307"/>
    </location>
</feature>
<dbReference type="PANTHER" id="PTHR33451">
    <property type="entry name" value="MALATE-2H(+)/NA(+)-LACTATE ANTIPORTER"/>
    <property type="match status" value="1"/>
</dbReference>
<dbReference type="PANTHER" id="PTHR33451:SF5">
    <property type="entry name" value="NA+_H+ ANTIPORTER"/>
    <property type="match status" value="1"/>
</dbReference>
<keyword evidence="2" id="KW-0813">Transport</keyword>
<dbReference type="Pfam" id="PF03553">
    <property type="entry name" value="Na_H_antiporter"/>
    <property type="match status" value="1"/>
</dbReference>
<evidence type="ECO:0000256" key="5">
    <source>
        <dbReference type="ARBA" id="ARBA00022692"/>
    </source>
</evidence>
<evidence type="ECO:0000256" key="7">
    <source>
        <dbReference type="ARBA" id="ARBA00023136"/>
    </source>
</evidence>
<accession>A0A2U8BRS4</accession>
<evidence type="ECO:0000256" key="4">
    <source>
        <dbReference type="ARBA" id="ARBA00022475"/>
    </source>
</evidence>
<organism evidence="11 12">
    <name type="scientific">Candidatus Fokinia solitaria</name>
    <dbReference type="NCBI Taxonomy" id="1802984"/>
    <lineage>
        <taxon>Bacteria</taxon>
        <taxon>Pseudomonadati</taxon>
        <taxon>Pseudomonadota</taxon>
        <taxon>Alphaproteobacteria</taxon>
        <taxon>Rickettsiales</taxon>
        <taxon>Candidatus Midichloriaceae</taxon>
        <taxon>Candidatus Fokinia</taxon>
    </lineage>
</organism>
<feature type="transmembrane region" description="Helical" evidence="9">
    <location>
        <begin position="195"/>
        <end position="212"/>
    </location>
</feature>
<gene>
    <name evidence="11" type="ORF">Fsol_00163</name>
</gene>
<keyword evidence="7 9" id="KW-0472">Membrane</keyword>
<keyword evidence="6 9" id="KW-1133">Transmembrane helix</keyword>
<dbReference type="RefSeq" id="WP_108673013.1">
    <property type="nucleotide sequence ID" value="NZ_CP025989.1"/>
</dbReference>
<sequence>MFFSLLPLILFLLLFLSSGLYFSINAVQNPFYQLSPLLIILPCIALSWILHNGTSKTKQSSFLNGIANHDILMMCIIFLLAGAFSEIMSKIGAVSSIVNLLLTFIPSNLLLLGLFITGAFISTSIGTSMGTIATLMPLATALSAKSGLQIELISGTILGSAMFGDNLSLISDTTIAAVSSQNADPRKKFYINAKLAFYSAVIVAIVLLFLGFAKANEIIAVEKYSLPLIIPYVLLLTLSMSGVGIFCSLILSILAAGIIGIIANPTYHFLNFTSDIIAGFYTMNEIMLLSLMIGGLSGLMGNSLSVLGKKLTIVLAKKMHNKKACSFAIAVIVTIFDVLLANNTIAIIVSGKAVKDVAIENGLPPHYTAAILDVFSCIFQGLIPYGAQVLLVSSFTGLSPFIIPQYVYYCHILLLISSYFLISLPKKMS</sequence>